<name>A0ABQ9UQJ0_SAGOE</name>
<evidence type="ECO:0000313" key="2">
    <source>
        <dbReference type="EMBL" id="KAK2099347.1"/>
    </source>
</evidence>
<feature type="compositionally biased region" description="Pro residues" evidence="1">
    <location>
        <begin position="109"/>
        <end position="118"/>
    </location>
</feature>
<feature type="region of interest" description="Disordered" evidence="1">
    <location>
        <begin position="56"/>
        <end position="129"/>
    </location>
</feature>
<proteinExistence type="predicted"/>
<comment type="caution">
    <text evidence="2">The sequence shown here is derived from an EMBL/GenBank/DDBJ whole genome shotgun (WGS) entry which is preliminary data.</text>
</comment>
<keyword evidence="3" id="KW-1185">Reference proteome</keyword>
<dbReference type="Proteomes" id="UP001266305">
    <property type="component" value="Unassembled WGS sequence"/>
</dbReference>
<feature type="region of interest" description="Disordered" evidence="1">
    <location>
        <begin position="141"/>
        <end position="207"/>
    </location>
</feature>
<gene>
    <name evidence="2" type="ORF">P7K49_024798</name>
</gene>
<evidence type="ECO:0000313" key="3">
    <source>
        <dbReference type="Proteomes" id="UP001266305"/>
    </source>
</evidence>
<accession>A0ABQ9UQJ0</accession>
<feature type="compositionally biased region" description="Pro residues" evidence="1">
    <location>
        <begin position="181"/>
        <end position="190"/>
    </location>
</feature>
<sequence length="207" mass="21835">MLERWGLSFCSPAAAVGYTTALGGQSHAGYAHRVRQSLRLPGSSRDLTCRSAGAISDPECAQRPPHLAPVGTPGRTSTAHIRNGPHGEYSFEVCKDSFQRMSHRSSQPEPGPQNPGPASPSGHCPFPRQFQHAGLSRHLPLCIHPVSGQPGHGARPSSSPPLFPGPSSGAAEISPGERPGPRPPPPPLALPGPTQKHSRTFAQSWTI</sequence>
<evidence type="ECO:0000256" key="1">
    <source>
        <dbReference type="SAM" id="MobiDB-lite"/>
    </source>
</evidence>
<reference evidence="2 3" key="1">
    <citation type="submission" date="2023-05" db="EMBL/GenBank/DDBJ databases">
        <title>B98-5 Cell Line De Novo Hybrid Assembly: An Optical Mapping Approach.</title>
        <authorList>
            <person name="Kananen K."/>
            <person name="Auerbach J.A."/>
            <person name="Kautto E."/>
            <person name="Blachly J.S."/>
        </authorList>
    </citation>
    <scope>NUCLEOTIDE SEQUENCE [LARGE SCALE GENOMIC DNA]</scope>
    <source>
        <strain evidence="2">B95-8</strain>
        <tissue evidence="2">Cell line</tissue>
    </source>
</reference>
<dbReference type="EMBL" id="JASSZA010000011">
    <property type="protein sequence ID" value="KAK2099347.1"/>
    <property type="molecule type" value="Genomic_DNA"/>
</dbReference>
<protein>
    <submittedName>
        <fullName evidence="2">Uncharacterized protein</fullName>
    </submittedName>
</protein>
<organism evidence="2 3">
    <name type="scientific">Saguinus oedipus</name>
    <name type="common">Cotton-top tamarin</name>
    <name type="synonym">Oedipomidas oedipus</name>
    <dbReference type="NCBI Taxonomy" id="9490"/>
    <lineage>
        <taxon>Eukaryota</taxon>
        <taxon>Metazoa</taxon>
        <taxon>Chordata</taxon>
        <taxon>Craniata</taxon>
        <taxon>Vertebrata</taxon>
        <taxon>Euteleostomi</taxon>
        <taxon>Mammalia</taxon>
        <taxon>Eutheria</taxon>
        <taxon>Euarchontoglires</taxon>
        <taxon>Primates</taxon>
        <taxon>Haplorrhini</taxon>
        <taxon>Platyrrhini</taxon>
        <taxon>Cebidae</taxon>
        <taxon>Callitrichinae</taxon>
        <taxon>Saguinus</taxon>
    </lineage>
</organism>